<evidence type="ECO:0000256" key="7">
    <source>
        <dbReference type="ARBA" id="ARBA00022692"/>
    </source>
</evidence>
<dbReference type="NCBIfam" id="TIGR00974">
    <property type="entry name" value="3a0107s02c"/>
    <property type="match status" value="1"/>
</dbReference>
<organism evidence="12 13">
    <name type="scientific">Lichenibacterium minor</name>
    <dbReference type="NCBI Taxonomy" id="2316528"/>
    <lineage>
        <taxon>Bacteria</taxon>
        <taxon>Pseudomonadati</taxon>
        <taxon>Pseudomonadota</taxon>
        <taxon>Alphaproteobacteria</taxon>
        <taxon>Hyphomicrobiales</taxon>
        <taxon>Lichenihabitantaceae</taxon>
        <taxon>Lichenibacterium</taxon>
    </lineage>
</organism>
<feature type="transmembrane region" description="Helical" evidence="10">
    <location>
        <begin position="12"/>
        <end position="39"/>
    </location>
</feature>
<evidence type="ECO:0000313" key="13">
    <source>
        <dbReference type="Proteomes" id="UP000290759"/>
    </source>
</evidence>
<feature type="transmembrane region" description="Helical" evidence="10">
    <location>
        <begin position="251"/>
        <end position="270"/>
    </location>
</feature>
<evidence type="ECO:0000256" key="10">
    <source>
        <dbReference type="RuleBase" id="RU363043"/>
    </source>
</evidence>
<evidence type="ECO:0000256" key="1">
    <source>
        <dbReference type="ARBA" id="ARBA00004651"/>
    </source>
</evidence>
<proteinExistence type="inferred from homology"/>
<keyword evidence="7 10" id="KW-0812">Transmembrane</keyword>
<dbReference type="GO" id="GO:0035435">
    <property type="term" value="P:phosphate ion transmembrane transport"/>
    <property type="evidence" value="ECO:0007669"/>
    <property type="project" value="InterPro"/>
</dbReference>
<dbReference type="SUPFAM" id="SSF161098">
    <property type="entry name" value="MetI-like"/>
    <property type="match status" value="1"/>
</dbReference>
<reference evidence="12 13" key="1">
    <citation type="submission" date="2018-12" db="EMBL/GenBank/DDBJ databases">
        <authorList>
            <person name="Grouzdev D.S."/>
            <person name="Krutkina M.S."/>
        </authorList>
    </citation>
    <scope>NUCLEOTIDE SEQUENCE [LARGE SCALE GENOMIC DNA]</scope>
    <source>
        <strain evidence="12 13">RmlP026</strain>
    </source>
</reference>
<keyword evidence="5 10" id="KW-1003">Cell membrane</keyword>
<dbReference type="GO" id="GO:0005886">
    <property type="term" value="C:plasma membrane"/>
    <property type="evidence" value="ECO:0007669"/>
    <property type="project" value="UniProtKB-SubCell"/>
</dbReference>
<evidence type="ECO:0000256" key="4">
    <source>
        <dbReference type="ARBA" id="ARBA00022448"/>
    </source>
</evidence>
<keyword evidence="13" id="KW-1185">Reference proteome</keyword>
<name>A0A4Q2UB74_9HYPH</name>
<evidence type="ECO:0000256" key="8">
    <source>
        <dbReference type="ARBA" id="ARBA00022989"/>
    </source>
</evidence>
<dbReference type="InterPro" id="IPR000515">
    <property type="entry name" value="MetI-like"/>
</dbReference>
<feature type="transmembrane region" description="Helical" evidence="10">
    <location>
        <begin position="103"/>
        <end position="123"/>
    </location>
</feature>
<feature type="transmembrane region" description="Helical" evidence="10">
    <location>
        <begin position="181"/>
        <end position="203"/>
    </location>
</feature>
<dbReference type="RefSeq" id="WP_129222906.1">
    <property type="nucleotide sequence ID" value="NZ_QYBB01000001.1"/>
</dbReference>
<feature type="transmembrane region" description="Helical" evidence="10">
    <location>
        <begin position="66"/>
        <end position="91"/>
    </location>
</feature>
<dbReference type="OrthoDB" id="9775069at2"/>
<dbReference type="PROSITE" id="PS50928">
    <property type="entry name" value="ABC_TM1"/>
    <property type="match status" value="1"/>
</dbReference>
<dbReference type="InterPro" id="IPR035906">
    <property type="entry name" value="MetI-like_sf"/>
</dbReference>
<gene>
    <name evidence="12" type="primary">pstA</name>
    <name evidence="12" type="ORF">D3273_01875</name>
</gene>
<dbReference type="EMBL" id="QYBB01000001">
    <property type="protein sequence ID" value="RYC34023.1"/>
    <property type="molecule type" value="Genomic_DNA"/>
</dbReference>
<dbReference type="InterPro" id="IPR051408">
    <property type="entry name" value="Phosphate_transprt_permease"/>
</dbReference>
<dbReference type="Proteomes" id="UP000290759">
    <property type="component" value="Unassembled WGS sequence"/>
</dbReference>
<keyword evidence="4" id="KW-0813">Transport</keyword>
<keyword evidence="9 10" id="KW-0472">Membrane</keyword>
<dbReference type="AlphaFoldDB" id="A0A4Q2UB74"/>
<sequence length="280" mass="29481">MAVYSRKRRIENGVFLALSFGAAALGLVALVFILAALLWNGVAGLKPSVFTQMTPPPGSAGGLLNAIYGSVVMTVLGLAIGAPVGLLAGTYMAEHGRYAKLTVVVRFLNDILLSAPSIIIGLFVYEVVVTRLGHFSGYAGALALAMLVIPVVARTTEDMLLLVPNTLREAASAMGLPRSHVVWKVAYAAARPGIVTGLLLAFARISGETAPLLFTALNNQFWTTDISGPTASLPTVIFQFALSPYKDWQQLAWTGALIITATVLLLSIAARSLGSTRTAK</sequence>
<comment type="subcellular location">
    <subcellularLocation>
        <location evidence="10">Cell inner membrane</location>
        <topology evidence="10">Multi-pass membrane protein</topology>
    </subcellularLocation>
    <subcellularLocation>
        <location evidence="1">Cell membrane</location>
        <topology evidence="1">Multi-pass membrane protein</topology>
    </subcellularLocation>
</comment>
<evidence type="ECO:0000256" key="3">
    <source>
        <dbReference type="ARBA" id="ARBA00016864"/>
    </source>
</evidence>
<evidence type="ECO:0000313" key="12">
    <source>
        <dbReference type="EMBL" id="RYC34023.1"/>
    </source>
</evidence>
<protein>
    <recommendedName>
        <fullName evidence="3 10">Phosphate transport system permease protein PstA</fullName>
    </recommendedName>
</protein>
<dbReference type="PANTHER" id="PTHR42922:SF1">
    <property type="entry name" value="PHOSPHATE TRANSPORT SYSTEM PERMEASE PROTEIN PSTA"/>
    <property type="match status" value="1"/>
</dbReference>
<comment type="similarity">
    <text evidence="2 10">Belongs to the binding-protein-dependent transport system permease family. CysTW subfamily.</text>
</comment>
<dbReference type="GO" id="GO:0005315">
    <property type="term" value="F:phosphate transmembrane transporter activity"/>
    <property type="evidence" value="ECO:0007669"/>
    <property type="project" value="InterPro"/>
</dbReference>
<dbReference type="Pfam" id="PF00528">
    <property type="entry name" value="BPD_transp_1"/>
    <property type="match status" value="1"/>
</dbReference>
<evidence type="ECO:0000256" key="5">
    <source>
        <dbReference type="ARBA" id="ARBA00022475"/>
    </source>
</evidence>
<feature type="transmembrane region" description="Helical" evidence="10">
    <location>
        <begin position="135"/>
        <end position="153"/>
    </location>
</feature>
<evidence type="ECO:0000256" key="6">
    <source>
        <dbReference type="ARBA" id="ARBA00022592"/>
    </source>
</evidence>
<evidence type="ECO:0000256" key="2">
    <source>
        <dbReference type="ARBA" id="ARBA00007069"/>
    </source>
</evidence>
<dbReference type="CDD" id="cd06261">
    <property type="entry name" value="TM_PBP2"/>
    <property type="match status" value="1"/>
</dbReference>
<reference evidence="12 13" key="2">
    <citation type="submission" date="2019-02" db="EMBL/GenBank/DDBJ databases">
        <title>'Lichenibacterium ramalinii' gen. nov. sp. nov., 'Lichenibacterium minor' gen. nov. sp. nov.</title>
        <authorList>
            <person name="Pankratov T."/>
        </authorList>
    </citation>
    <scope>NUCLEOTIDE SEQUENCE [LARGE SCALE GENOMIC DNA]</scope>
    <source>
        <strain evidence="12 13">RmlP026</strain>
    </source>
</reference>
<dbReference type="PANTHER" id="PTHR42922">
    <property type="entry name" value="PHOSPHATE TRANSPORT SYSTEM PERMEASE PROTEIN PSTA"/>
    <property type="match status" value="1"/>
</dbReference>
<keyword evidence="8 10" id="KW-1133">Transmembrane helix</keyword>
<keyword evidence="6" id="KW-0592">Phosphate transport</keyword>
<comment type="caution">
    <text evidence="12">The sequence shown here is derived from an EMBL/GenBank/DDBJ whole genome shotgun (WGS) entry which is preliminary data.</text>
</comment>
<accession>A0A4Q2UB74</accession>
<evidence type="ECO:0000259" key="11">
    <source>
        <dbReference type="PROSITE" id="PS50928"/>
    </source>
</evidence>
<feature type="domain" description="ABC transmembrane type-1" evidence="11">
    <location>
        <begin position="67"/>
        <end position="270"/>
    </location>
</feature>
<dbReference type="InterPro" id="IPR005672">
    <property type="entry name" value="Phosphate_PstA"/>
</dbReference>
<dbReference type="Gene3D" id="1.10.3720.10">
    <property type="entry name" value="MetI-like"/>
    <property type="match status" value="1"/>
</dbReference>
<evidence type="ECO:0000256" key="9">
    <source>
        <dbReference type="ARBA" id="ARBA00023136"/>
    </source>
</evidence>